<dbReference type="EMBL" id="CP010312">
    <property type="protein sequence ID" value="AJF08121.1"/>
    <property type="molecule type" value="Genomic_DNA"/>
</dbReference>
<dbReference type="AlphaFoldDB" id="A0A0B5FWZ3"/>
<organism evidence="1 2">
    <name type="scientific">Geoalkalibacter subterraneus</name>
    <dbReference type="NCBI Taxonomy" id="483547"/>
    <lineage>
        <taxon>Bacteria</taxon>
        <taxon>Pseudomonadati</taxon>
        <taxon>Thermodesulfobacteriota</taxon>
        <taxon>Desulfuromonadia</taxon>
        <taxon>Desulfuromonadales</taxon>
        <taxon>Geoalkalibacteraceae</taxon>
        <taxon>Geoalkalibacter</taxon>
    </lineage>
</organism>
<proteinExistence type="predicted"/>
<dbReference type="KEGG" id="gsb:GSUB_16555"/>
<evidence type="ECO:0000313" key="1">
    <source>
        <dbReference type="EMBL" id="AJF08121.1"/>
    </source>
</evidence>
<gene>
    <name evidence="1" type="ORF">GSUB_16555</name>
</gene>
<dbReference type="HOGENOM" id="CLU_723124_0_0_7"/>
<evidence type="ECO:0000313" key="2">
    <source>
        <dbReference type="Proteomes" id="UP000035036"/>
    </source>
</evidence>
<reference evidence="1 2" key="1">
    <citation type="journal article" date="2015" name="Genome Announc.">
        <title>Genomes of Geoalkalibacter ferrihydriticus Z-0531T and Geoalkalibacter subterraneus Red1T, Two Haloalkaliphilic Metal-Reducing Deltaproteobacteria.</title>
        <authorList>
            <person name="Badalamenti J.P."/>
            <person name="Krajmalnik-Brown R."/>
            <person name="Torres C.I."/>
            <person name="Bond D.R."/>
        </authorList>
    </citation>
    <scope>NUCLEOTIDE SEQUENCE [LARGE SCALE GENOMIC DNA]</scope>
    <source>
        <strain evidence="1 2">Red1</strain>
        <plasmid evidence="2">Plasmid pGSUB1</plasmid>
    </source>
</reference>
<dbReference type="RefSeq" id="WP_040202748.1">
    <property type="nucleotide sequence ID" value="NZ_CP010312.1"/>
</dbReference>
<accession>A0A0B5FWZ3</accession>
<protein>
    <submittedName>
        <fullName evidence="1">Uncharacterized protein</fullName>
    </submittedName>
</protein>
<keyword evidence="1" id="KW-0614">Plasmid</keyword>
<name>A0A0B5FWZ3_9BACT</name>
<dbReference type="Proteomes" id="UP000035036">
    <property type="component" value="Plasmid pGSUB1"/>
</dbReference>
<geneLocation type="plasmid" evidence="1 2">
    <name>pGSUB1</name>
</geneLocation>
<keyword evidence="2" id="KW-1185">Reference proteome</keyword>
<sequence>MVLFFSLFFVQGGWAASPPHTLDFSFDKTSPAVQNNDDYAVRMTNIHVAGEASDDINYYEIACETYGPDGARVLGSFTNWRQVSYVENKLIVVSLQTNRAPGTFTVVVRAKNQGAPDDQYIETTKTFEVTAAAAPHTLDFSFDKASPAVQNNDDYEVRMTNIHVAGEASDDINYYYYEIAYETYGPDGARVLGSFTDWRQVTFVGDKFVVVYLHTAYAPGTYTVVARAKNYQAPDDQYIETTKTFEVLAADSPTAASLSVEGPVYQDTATTAQASVEGPGIYTYRFWHDSGSGYTLLSDWSSSLSVSIPASETAEVGTNRVKLEVQAQDSGTITVRTASYQVELGDNVPFEFDPPEKNDPAYAPEVGKGRVFIMLEAF</sequence>